<dbReference type="AlphaFoldDB" id="A0A3L9KZ07"/>
<dbReference type="GO" id="GO:0003677">
    <property type="term" value="F:DNA binding"/>
    <property type="evidence" value="ECO:0007669"/>
    <property type="project" value="InterPro"/>
</dbReference>
<dbReference type="EMBL" id="RDEX01000004">
    <property type="protein sequence ID" value="RLY91224.1"/>
    <property type="molecule type" value="Genomic_DNA"/>
</dbReference>
<evidence type="ECO:0000313" key="3">
    <source>
        <dbReference type="Proteomes" id="UP000277871"/>
    </source>
</evidence>
<name>A0A3L9KZ07_9MICC</name>
<evidence type="ECO:0000259" key="1">
    <source>
        <dbReference type="Pfam" id="PF01420"/>
    </source>
</evidence>
<accession>A0A3L9KZ07</accession>
<dbReference type="Pfam" id="PF01420">
    <property type="entry name" value="Methylase_S"/>
    <property type="match status" value="1"/>
</dbReference>
<reference evidence="2 3" key="1">
    <citation type="submission" date="2018-10" db="EMBL/GenBank/DDBJ databases">
        <title>Kocuria tytonicola, new bacteria from the preen glands of American barn owls (Tyto furcata).</title>
        <authorList>
            <person name="Braun M.S."/>
            <person name="Wang E."/>
            <person name="Zimmermann S."/>
            <person name="Boutin S."/>
            <person name="Wagner H."/>
            <person name="Wink M."/>
        </authorList>
    </citation>
    <scope>NUCLEOTIDE SEQUENCE [LARGE SCALE GENOMIC DNA]</scope>
    <source>
        <strain evidence="2 3">473</strain>
    </source>
</reference>
<dbReference type="InterPro" id="IPR000055">
    <property type="entry name" value="Restrct_endonuc_typeI_TRD"/>
</dbReference>
<feature type="domain" description="Type I restriction modification DNA specificity" evidence="1">
    <location>
        <begin position="23"/>
        <end position="173"/>
    </location>
</feature>
<sequence length="182" mass="20105">MLKNPGVDASQTPPSLNFAPVLLPDVLDSMGSSKAWFDRSKMTREGDAIYPFVSRTRRANGIDGFFPRQATKDPEPEGAITLGLDTQTLGFQTVPFYTSQNIQVMRHAELDEFTAPVLMTLISAQMGKFSWGGNGATLGRLKRTRIMVPVMCAADGPQKVDWGGIRQYGKWLQARVQAQVRI</sequence>
<dbReference type="Proteomes" id="UP000277871">
    <property type="component" value="Unassembled WGS sequence"/>
</dbReference>
<protein>
    <recommendedName>
        <fullName evidence="1">Type I restriction modification DNA specificity domain-containing protein</fullName>
    </recommendedName>
</protein>
<keyword evidence="3" id="KW-1185">Reference proteome</keyword>
<gene>
    <name evidence="2" type="ORF">EAE32_11490</name>
</gene>
<evidence type="ECO:0000313" key="2">
    <source>
        <dbReference type="EMBL" id="RLY91224.1"/>
    </source>
</evidence>
<proteinExistence type="predicted"/>
<organism evidence="2 3">
    <name type="scientific">Kocuria tytonicola</name>
    <dbReference type="NCBI Taxonomy" id="2055946"/>
    <lineage>
        <taxon>Bacteria</taxon>
        <taxon>Bacillati</taxon>
        <taxon>Actinomycetota</taxon>
        <taxon>Actinomycetes</taxon>
        <taxon>Micrococcales</taxon>
        <taxon>Micrococcaceae</taxon>
        <taxon>Kocuria</taxon>
    </lineage>
</organism>
<comment type="caution">
    <text evidence="2">The sequence shown here is derived from an EMBL/GenBank/DDBJ whole genome shotgun (WGS) entry which is preliminary data.</text>
</comment>